<keyword evidence="5" id="KW-0547">Nucleotide-binding</keyword>
<keyword evidence="7 11" id="KW-1133">Transmembrane helix</keyword>
<dbReference type="GO" id="GO:0005524">
    <property type="term" value="F:ATP binding"/>
    <property type="evidence" value="ECO:0007669"/>
    <property type="project" value="UniProtKB-KW"/>
</dbReference>
<sequence>MEYSMEAERQFGPVLSSPNDTTFDFTLLFEEVILTALPLGIALLWSVQRLWTLRRGAPKVRPSWLLPSKMVAFMSYSALQIAVLVLWERRSPPNTAFTLACHVLAIVGYILLMLVSFFEHTRSIRPSTLLVVYIGLSLLLDIAQVRTLFLIPQLGAIPQVSLSSFVVKFIILILEAFEKQRMILPEWKTSAPEATGSVINRSLFIWLNKLLAKGFRTVLIVDSLPQLDNEILSATTPNALMTKWRRTENPGKNTLFWLYIKHYKMPILAGVLPRLANIGFNFSQPYLIQRVLEVVAEPNEPKRKEIGYALVGAYALVYIGMSISFTVYQHKTYRLLTLYRGSLVTMVYDKVLRITSGANNAEAVTLMSADIDRITGSMHLVHELYASIIEVGIAIWLLYEFLGIAMVAPIAWMALCLLAGVPIAKASANAQIPWLEAIEERLASTVKCLGAMKGIRITGLADIISAQITDLRMAEIRASWRHRFLNVFIFVLTLSSSGLTPVWTFMTYILIDKATGGSGTLSDGVAFATLSLLELVEQPLMYVIEGTEDVKTVLNCFGRIQGYLLLPERQDYRISHNPSKSSLGAPESSEEKEPREPSVSVTEKPKPIVSIKDVAAKYVEGDHVIGSNWTFDIERGKVTMIYGVVGCGKSTLLKVLLGEVPIVSGSVAVDFSTVSYCPQAPWSNWGTIRSNILGMSDWDAEWYNTVTNACALPADFDELPNGDQTHIGSRGSKLSGGQQIRLSLARALYCRSSILILDDVVTGLDKNTEHHILNALFGSTGLLKKSTSTSILATSSEQHLRFADNVIRLTKTGNCSEDGTLVKSKSSERVDEDTIVDNTPSELDTSDPELELPPDVIEELEAGDRVEASTSRKTGEWRIYAYYAKAAGWWLTVLYLLAVCVFVFGSTFPSVWVQWWTNANELNPDEESSNQRLGYWLGVYAALGVFTVIACAIGDCTFNLVVLPRTSRKFHRLLLDTSMRAHTSFFTSTDAGMTINRFSQDLELIDNDLPQALDSTIFQFFATLASVALIFIGANYTAAAIPVCCVALFLVQLFYLRTSRQMRILDIQAKAPLFSHFIDTVRGVVPLRAYGWTQQYMKHHLDALNWSQRPYYLMFTIQRWLMLVLDLFNAGLAILLVAIVMCIPNSSTAYLGVALFNIVSFSATLQALVSDWIQVETALGAVSRIRAYTINVKSEHLPGEDDDVPDAWPQNGAIVFDNVSATHNSSLEPAVKNIDLSIRAGERVAICGRTGSGKSTLAYTLMRMTDITEGKILIDDIDISTIPRDEVRQRINALPQEPFFLTGSVRQNLDPGTSVSDERMIEALREFSLWEHFETRDGLDGEMDEEELSHGQCQLFCLARAVLRPGKIMILDEATSSIDSETDHMVQQVLGKAFEGRTVIAIAHKLDTIMEFDRVVMMDKGRIVEMGSPGQLMDTEDSAFRDLVMRELNGKP</sequence>
<feature type="region of interest" description="Disordered" evidence="10">
    <location>
        <begin position="575"/>
        <end position="603"/>
    </location>
</feature>
<accession>A0A179F3I2</accession>
<feature type="domain" description="ABC transporter" evidence="12">
    <location>
        <begin position="1214"/>
        <end position="1445"/>
    </location>
</feature>
<dbReference type="PANTHER" id="PTHR24223">
    <property type="entry name" value="ATP-BINDING CASSETTE SUB-FAMILY C"/>
    <property type="match status" value="1"/>
</dbReference>
<feature type="transmembrane region" description="Helical" evidence="11">
    <location>
        <begin position="888"/>
        <end position="913"/>
    </location>
</feature>
<dbReference type="GeneID" id="28847365"/>
<evidence type="ECO:0000256" key="2">
    <source>
        <dbReference type="ARBA" id="ARBA00022448"/>
    </source>
</evidence>
<dbReference type="GO" id="GO:0140359">
    <property type="term" value="F:ABC-type transporter activity"/>
    <property type="evidence" value="ECO:0007669"/>
    <property type="project" value="InterPro"/>
</dbReference>
<dbReference type="Pfam" id="PF00664">
    <property type="entry name" value="ABC_membrane"/>
    <property type="match status" value="2"/>
</dbReference>
<evidence type="ECO:0000256" key="11">
    <source>
        <dbReference type="SAM" id="Phobius"/>
    </source>
</evidence>
<feature type="transmembrane region" description="Helical" evidence="11">
    <location>
        <begin position="97"/>
        <end position="118"/>
    </location>
</feature>
<dbReference type="InterPro" id="IPR011527">
    <property type="entry name" value="ABC1_TM_dom"/>
</dbReference>
<feature type="transmembrane region" description="Helical" evidence="11">
    <location>
        <begin position="517"/>
        <end position="536"/>
    </location>
</feature>
<evidence type="ECO:0000256" key="7">
    <source>
        <dbReference type="ARBA" id="ARBA00022989"/>
    </source>
</evidence>
<feature type="transmembrane region" description="Helical" evidence="11">
    <location>
        <begin position="393"/>
        <end position="421"/>
    </location>
</feature>
<evidence type="ECO:0000256" key="3">
    <source>
        <dbReference type="ARBA" id="ARBA00022475"/>
    </source>
</evidence>
<evidence type="ECO:0000256" key="9">
    <source>
        <dbReference type="ARBA" id="ARBA00023180"/>
    </source>
</evidence>
<evidence type="ECO:0000256" key="10">
    <source>
        <dbReference type="SAM" id="MobiDB-lite"/>
    </source>
</evidence>
<dbReference type="Gene3D" id="1.20.1560.10">
    <property type="entry name" value="ABC transporter type 1, transmembrane domain"/>
    <property type="match status" value="2"/>
</dbReference>
<dbReference type="SUPFAM" id="SSF52540">
    <property type="entry name" value="P-loop containing nucleoside triphosphate hydrolases"/>
    <property type="match status" value="2"/>
</dbReference>
<dbReference type="KEGG" id="pchm:VFPPC_03929"/>
<dbReference type="CDD" id="cd18580">
    <property type="entry name" value="ABC_6TM_ABCC_D2"/>
    <property type="match status" value="1"/>
</dbReference>
<dbReference type="InterPro" id="IPR044726">
    <property type="entry name" value="ABCC_6TM_D2"/>
</dbReference>
<comment type="caution">
    <text evidence="14">The sequence shown here is derived from an EMBL/GenBank/DDBJ whole genome shotgun (WGS) entry which is preliminary data.</text>
</comment>
<dbReference type="RefSeq" id="XP_018137716.1">
    <property type="nucleotide sequence ID" value="XM_018283371.1"/>
</dbReference>
<dbReference type="OrthoDB" id="6500128at2759"/>
<evidence type="ECO:0000256" key="1">
    <source>
        <dbReference type="ARBA" id="ARBA00004651"/>
    </source>
</evidence>
<reference evidence="14 15" key="1">
    <citation type="journal article" date="2016" name="PLoS Pathog.">
        <title>Biosynthesis of antibiotic leucinostatins in bio-control fungus Purpureocillium lilacinum and their inhibition on phytophthora revealed by genome mining.</title>
        <authorList>
            <person name="Wang G."/>
            <person name="Liu Z."/>
            <person name="Lin R."/>
            <person name="Li E."/>
            <person name="Mao Z."/>
            <person name="Ling J."/>
            <person name="Yang Y."/>
            <person name="Yin W.B."/>
            <person name="Xie B."/>
        </authorList>
    </citation>
    <scope>NUCLEOTIDE SEQUENCE [LARGE SCALE GENOMIC DNA]</scope>
    <source>
        <strain evidence="14">170</strain>
    </source>
</reference>
<dbReference type="FunFam" id="1.20.1560.10:FF:000066">
    <property type="entry name" value="ABC multidrug transporter (Eurofung)"/>
    <property type="match status" value="1"/>
</dbReference>
<feature type="transmembrane region" description="Helical" evidence="11">
    <location>
        <begin position="157"/>
        <end position="177"/>
    </location>
</feature>
<evidence type="ECO:0000259" key="12">
    <source>
        <dbReference type="PROSITE" id="PS50893"/>
    </source>
</evidence>
<dbReference type="InterPro" id="IPR036640">
    <property type="entry name" value="ABC1_TM_sf"/>
</dbReference>
<dbReference type="Pfam" id="PF00005">
    <property type="entry name" value="ABC_tran"/>
    <property type="match status" value="2"/>
</dbReference>
<feature type="transmembrane region" description="Helical" evidence="11">
    <location>
        <begin position="306"/>
        <end position="328"/>
    </location>
</feature>
<dbReference type="PANTHER" id="PTHR24223:SF399">
    <property type="entry name" value="ABC TRANSPORTER ATNG"/>
    <property type="match status" value="1"/>
</dbReference>
<dbReference type="SMART" id="SM00382">
    <property type="entry name" value="AAA"/>
    <property type="match status" value="2"/>
</dbReference>
<dbReference type="SUPFAM" id="SSF90123">
    <property type="entry name" value="ABC transporter transmembrane region"/>
    <property type="match status" value="2"/>
</dbReference>
<dbReference type="GO" id="GO:0016887">
    <property type="term" value="F:ATP hydrolysis activity"/>
    <property type="evidence" value="ECO:0007669"/>
    <property type="project" value="InterPro"/>
</dbReference>
<keyword evidence="8 11" id="KW-0472">Membrane</keyword>
<protein>
    <submittedName>
        <fullName evidence="14">ABC multidrug transporter</fullName>
    </submittedName>
</protein>
<dbReference type="CDD" id="cd03244">
    <property type="entry name" value="ABCC_MRP_domain2"/>
    <property type="match status" value="1"/>
</dbReference>
<dbReference type="InterPro" id="IPR017871">
    <property type="entry name" value="ABC_transporter-like_CS"/>
</dbReference>
<keyword evidence="3" id="KW-1003">Cell membrane</keyword>
<keyword evidence="15" id="KW-1185">Reference proteome</keyword>
<dbReference type="InterPro" id="IPR027417">
    <property type="entry name" value="P-loop_NTPase"/>
</dbReference>
<feature type="transmembrane region" description="Helical" evidence="11">
    <location>
        <begin position="933"/>
        <end position="962"/>
    </location>
</feature>
<feature type="transmembrane region" description="Helical" evidence="11">
    <location>
        <begin position="1012"/>
        <end position="1032"/>
    </location>
</feature>
<feature type="transmembrane region" description="Helical" evidence="11">
    <location>
        <begin position="130"/>
        <end position="151"/>
    </location>
</feature>
<evidence type="ECO:0000256" key="8">
    <source>
        <dbReference type="ARBA" id="ARBA00023136"/>
    </source>
</evidence>
<evidence type="ECO:0000313" key="14">
    <source>
        <dbReference type="EMBL" id="OAQ59723.1"/>
    </source>
</evidence>
<dbReference type="PROSITE" id="PS50893">
    <property type="entry name" value="ABC_TRANSPORTER_2"/>
    <property type="match status" value="2"/>
</dbReference>
<dbReference type="InterPro" id="IPR003439">
    <property type="entry name" value="ABC_transporter-like_ATP-bd"/>
</dbReference>
<dbReference type="InterPro" id="IPR044746">
    <property type="entry name" value="ABCC_6TM_D1"/>
</dbReference>
<dbReference type="STRING" id="1380566.A0A179F3I2"/>
<dbReference type="Proteomes" id="UP000078397">
    <property type="component" value="Unassembled WGS sequence"/>
</dbReference>
<evidence type="ECO:0000256" key="4">
    <source>
        <dbReference type="ARBA" id="ARBA00022692"/>
    </source>
</evidence>
<evidence type="ECO:0000313" key="15">
    <source>
        <dbReference type="Proteomes" id="UP000078397"/>
    </source>
</evidence>
<dbReference type="InterPro" id="IPR050173">
    <property type="entry name" value="ABC_transporter_C-like"/>
</dbReference>
<feature type="transmembrane region" description="Helical" evidence="11">
    <location>
        <begin position="487"/>
        <end position="511"/>
    </location>
</feature>
<dbReference type="FunFam" id="3.40.50.300:FF:000838">
    <property type="entry name" value="ABC multidrug transporter (Eurofung)"/>
    <property type="match status" value="1"/>
</dbReference>
<dbReference type="Pfam" id="PF24357">
    <property type="entry name" value="TMD0_ABC"/>
    <property type="match status" value="1"/>
</dbReference>
<evidence type="ECO:0000259" key="13">
    <source>
        <dbReference type="PROSITE" id="PS50929"/>
    </source>
</evidence>
<proteinExistence type="predicted"/>
<gene>
    <name evidence="14" type="ORF">VFPPC_03929</name>
</gene>
<feature type="transmembrane region" description="Helical" evidence="11">
    <location>
        <begin position="66"/>
        <end position="85"/>
    </location>
</feature>
<dbReference type="EMBL" id="LSBJ02000002">
    <property type="protein sequence ID" value="OAQ59723.1"/>
    <property type="molecule type" value="Genomic_DNA"/>
</dbReference>
<evidence type="ECO:0000256" key="5">
    <source>
        <dbReference type="ARBA" id="ARBA00022741"/>
    </source>
</evidence>
<feature type="domain" description="ABC transmembrane type-1" evidence="13">
    <location>
        <begin position="893"/>
        <end position="1177"/>
    </location>
</feature>
<keyword evidence="4 11" id="KW-0812">Transmembrane</keyword>
<dbReference type="PROSITE" id="PS00211">
    <property type="entry name" value="ABC_TRANSPORTER_1"/>
    <property type="match status" value="1"/>
</dbReference>
<dbReference type="InterPro" id="IPR056227">
    <property type="entry name" value="TMD0_ABC"/>
</dbReference>
<feature type="domain" description="ABC transporter" evidence="12">
    <location>
        <begin position="609"/>
        <end position="837"/>
    </location>
</feature>
<keyword evidence="9" id="KW-0325">Glycoprotein</keyword>
<feature type="transmembrane region" description="Helical" evidence="11">
    <location>
        <begin position="1038"/>
        <end position="1056"/>
    </location>
</feature>
<comment type="subcellular location">
    <subcellularLocation>
        <location evidence="1">Cell membrane</location>
        <topology evidence="1">Multi-pass membrane protein</topology>
    </subcellularLocation>
</comment>
<organism evidence="14 15">
    <name type="scientific">Pochonia chlamydosporia 170</name>
    <dbReference type="NCBI Taxonomy" id="1380566"/>
    <lineage>
        <taxon>Eukaryota</taxon>
        <taxon>Fungi</taxon>
        <taxon>Dikarya</taxon>
        <taxon>Ascomycota</taxon>
        <taxon>Pezizomycotina</taxon>
        <taxon>Sordariomycetes</taxon>
        <taxon>Hypocreomycetidae</taxon>
        <taxon>Hypocreales</taxon>
        <taxon>Clavicipitaceae</taxon>
        <taxon>Pochonia</taxon>
    </lineage>
</organism>
<dbReference type="Gene3D" id="3.40.50.300">
    <property type="entry name" value="P-loop containing nucleotide triphosphate hydrolases"/>
    <property type="match status" value="2"/>
</dbReference>
<feature type="transmembrane region" description="Helical" evidence="11">
    <location>
        <begin position="1120"/>
        <end position="1143"/>
    </location>
</feature>
<keyword evidence="2" id="KW-0813">Transport</keyword>
<keyword evidence="6" id="KW-0067">ATP-binding</keyword>
<dbReference type="CDD" id="cd18579">
    <property type="entry name" value="ABC_6TM_ABCC_D1"/>
    <property type="match status" value="1"/>
</dbReference>
<dbReference type="GO" id="GO:0005886">
    <property type="term" value="C:plasma membrane"/>
    <property type="evidence" value="ECO:0007669"/>
    <property type="project" value="UniProtKB-SubCell"/>
</dbReference>
<feature type="domain" description="ABC transmembrane type-1" evidence="13">
    <location>
        <begin position="275"/>
        <end position="552"/>
    </location>
</feature>
<dbReference type="InterPro" id="IPR003593">
    <property type="entry name" value="AAA+_ATPase"/>
</dbReference>
<dbReference type="PROSITE" id="PS50929">
    <property type="entry name" value="ABC_TM1F"/>
    <property type="match status" value="2"/>
</dbReference>
<name>A0A179F3I2_METCM</name>
<feature type="transmembrane region" description="Helical" evidence="11">
    <location>
        <begin position="25"/>
        <end position="45"/>
    </location>
</feature>
<evidence type="ECO:0000256" key="6">
    <source>
        <dbReference type="ARBA" id="ARBA00022840"/>
    </source>
</evidence>
<dbReference type="FunFam" id="1.20.1560.10:FF:000055">
    <property type="entry name" value="ABC multidrug transporter (Eurofung)"/>
    <property type="match status" value="1"/>
</dbReference>